<organism evidence="1 2">
    <name type="scientific">Heliocybe sulcata</name>
    <dbReference type="NCBI Taxonomy" id="5364"/>
    <lineage>
        <taxon>Eukaryota</taxon>
        <taxon>Fungi</taxon>
        <taxon>Dikarya</taxon>
        <taxon>Basidiomycota</taxon>
        <taxon>Agaricomycotina</taxon>
        <taxon>Agaricomycetes</taxon>
        <taxon>Gloeophyllales</taxon>
        <taxon>Gloeophyllaceae</taxon>
        <taxon>Heliocybe</taxon>
    </lineage>
</organism>
<dbReference type="Proteomes" id="UP000305948">
    <property type="component" value="Unassembled WGS sequence"/>
</dbReference>
<name>A0A5C3ML39_9AGAM</name>
<proteinExistence type="predicted"/>
<evidence type="ECO:0000313" key="2">
    <source>
        <dbReference type="Proteomes" id="UP000305948"/>
    </source>
</evidence>
<reference evidence="1 2" key="1">
    <citation type="journal article" date="2019" name="Nat. Ecol. Evol.">
        <title>Megaphylogeny resolves global patterns of mushroom evolution.</title>
        <authorList>
            <person name="Varga T."/>
            <person name="Krizsan K."/>
            <person name="Foldi C."/>
            <person name="Dima B."/>
            <person name="Sanchez-Garcia M."/>
            <person name="Sanchez-Ramirez S."/>
            <person name="Szollosi G.J."/>
            <person name="Szarkandi J.G."/>
            <person name="Papp V."/>
            <person name="Albert L."/>
            <person name="Andreopoulos W."/>
            <person name="Angelini C."/>
            <person name="Antonin V."/>
            <person name="Barry K.W."/>
            <person name="Bougher N.L."/>
            <person name="Buchanan P."/>
            <person name="Buyck B."/>
            <person name="Bense V."/>
            <person name="Catcheside P."/>
            <person name="Chovatia M."/>
            <person name="Cooper J."/>
            <person name="Damon W."/>
            <person name="Desjardin D."/>
            <person name="Finy P."/>
            <person name="Geml J."/>
            <person name="Haridas S."/>
            <person name="Hughes K."/>
            <person name="Justo A."/>
            <person name="Karasinski D."/>
            <person name="Kautmanova I."/>
            <person name="Kiss B."/>
            <person name="Kocsube S."/>
            <person name="Kotiranta H."/>
            <person name="LaButti K.M."/>
            <person name="Lechner B.E."/>
            <person name="Liimatainen K."/>
            <person name="Lipzen A."/>
            <person name="Lukacs Z."/>
            <person name="Mihaltcheva S."/>
            <person name="Morgado L.N."/>
            <person name="Niskanen T."/>
            <person name="Noordeloos M.E."/>
            <person name="Ohm R.A."/>
            <person name="Ortiz-Santana B."/>
            <person name="Ovrebo C."/>
            <person name="Racz N."/>
            <person name="Riley R."/>
            <person name="Savchenko A."/>
            <person name="Shiryaev A."/>
            <person name="Soop K."/>
            <person name="Spirin V."/>
            <person name="Szebenyi C."/>
            <person name="Tomsovsky M."/>
            <person name="Tulloss R.E."/>
            <person name="Uehling J."/>
            <person name="Grigoriev I.V."/>
            <person name="Vagvolgyi C."/>
            <person name="Papp T."/>
            <person name="Martin F.M."/>
            <person name="Miettinen O."/>
            <person name="Hibbett D.S."/>
            <person name="Nagy L.G."/>
        </authorList>
    </citation>
    <scope>NUCLEOTIDE SEQUENCE [LARGE SCALE GENOMIC DNA]</scope>
    <source>
        <strain evidence="1 2">OMC1185</strain>
    </source>
</reference>
<protein>
    <submittedName>
        <fullName evidence="1">Uncharacterized protein</fullName>
    </submittedName>
</protein>
<evidence type="ECO:0000313" key="1">
    <source>
        <dbReference type="EMBL" id="TFK46112.1"/>
    </source>
</evidence>
<accession>A0A5C3ML39</accession>
<dbReference type="EMBL" id="ML213533">
    <property type="protein sequence ID" value="TFK46112.1"/>
    <property type="molecule type" value="Genomic_DNA"/>
</dbReference>
<keyword evidence="2" id="KW-1185">Reference proteome</keyword>
<gene>
    <name evidence="1" type="ORF">OE88DRAFT_1054972</name>
</gene>
<dbReference type="AlphaFoldDB" id="A0A5C3ML39"/>
<sequence length="177" mass="19994">MCGMGICVVRAGKALAGHLKDKSKIFSWEAQKVCHRRAPFSRCQFGLQHSLYLHRGCLAIRSLSPSVSTTNSSRHKKKRIEDHGCVQHKRALPFTPPFSSWLLFYFEPSRGRWRSRRLGSQTIGVRRLNDRKPSGFNGDLISNGKLGRYSITLTRSYETGIDDAEYIEGVVLSISIP</sequence>